<evidence type="ECO:0000256" key="7">
    <source>
        <dbReference type="ARBA" id="ARBA00022842"/>
    </source>
</evidence>
<evidence type="ECO:0000256" key="2">
    <source>
        <dbReference type="ARBA" id="ARBA00001947"/>
    </source>
</evidence>
<dbReference type="EC" id="3.6.1.22" evidence="4"/>
<comment type="caution">
    <text evidence="12">The sequence shown here is derived from an EMBL/GenBank/DDBJ whole genome shotgun (WGS) entry which is preliminary data.</text>
</comment>
<sequence>MIEMMAFTGAGSAAGMERAAHLRADAAAQARMRAEPRARAIGFLGGLALLAAPDAAPDPVLGAGLWALALTDPCCDGAEPIFLGLCDGVPVFALDLPPEAAQRVPPGAELVDLRGALMRLDARSGEVAATGRALIAWHGTHRFCSACGAPSEGAQAGWQRVCPACGASHFPRMDPVVIMRITQEDHVLLARSPGWPEGMFSCPAGFMEPGETPEAAVRREVAEETGVRVGAVRFLAAQPWPFPASLMLGCAGTALSTDLTLDPVEIEAALWVPRARLIRIFAGEDVEIRAARPGTVARWMLSDWLSGPE</sequence>
<comment type="similarity">
    <text evidence="3">Belongs to the Nudix hydrolase family. NudC subfamily.</text>
</comment>
<comment type="cofactor">
    <cofactor evidence="1">
        <name>Mg(2+)</name>
        <dbReference type="ChEBI" id="CHEBI:18420"/>
    </cofactor>
</comment>
<evidence type="ECO:0000256" key="8">
    <source>
        <dbReference type="ARBA" id="ARBA00023027"/>
    </source>
</evidence>
<dbReference type="InterPro" id="IPR000086">
    <property type="entry name" value="NUDIX_hydrolase_dom"/>
</dbReference>
<dbReference type="NCBIfam" id="NF001299">
    <property type="entry name" value="PRK00241.1"/>
    <property type="match status" value="1"/>
</dbReference>
<dbReference type="InterPro" id="IPR020084">
    <property type="entry name" value="NUDIX_hydrolase_CS"/>
</dbReference>
<dbReference type="InterPro" id="IPR015375">
    <property type="entry name" value="NADH_PPase-like_N"/>
</dbReference>
<dbReference type="InterPro" id="IPR050241">
    <property type="entry name" value="NAD-cap_RNA_hydrolase_NudC"/>
</dbReference>
<evidence type="ECO:0000313" key="12">
    <source>
        <dbReference type="EMBL" id="MFD2173481.1"/>
    </source>
</evidence>
<dbReference type="Pfam" id="PF09297">
    <property type="entry name" value="Zn_ribbon_NUD"/>
    <property type="match status" value="1"/>
</dbReference>
<evidence type="ECO:0000256" key="3">
    <source>
        <dbReference type="ARBA" id="ARBA00009595"/>
    </source>
</evidence>
<keyword evidence="7" id="KW-0460">Magnesium</keyword>
<dbReference type="InterPro" id="IPR049734">
    <property type="entry name" value="NudC-like_C"/>
</dbReference>
<accession>A0ABW5A6M5</accession>
<dbReference type="EMBL" id="JBHUIX010000005">
    <property type="protein sequence ID" value="MFD2173481.1"/>
    <property type="molecule type" value="Genomic_DNA"/>
</dbReference>
<name>A0ABW5A6M5_9RHOB</name>
<feature type="domain" description="Nudix hydrolase" evidence="11">
    <location>
        <begin position="171"/>
        <end position="302"/>
    </location>
</feature>
<comment type="cofactor">
    <cofactor evidence="2">
        <name>Zn(2+)</name>
        <dbReference type="ChEBI" id="CHEBI:29105"/>
    </cofactor>
</comment>
<evidence type="ECO:0000256" key="1">
    <source>
        <dbReference type="ARBA" id="ARBA00001946"/>
    </source>
</evidence>
<dbReference type="RefSeq" id="WP_377388021.1">
    <property type="nucleotide sequence ID" value="NZ_JBHUIX010000005.1"/>
</dbReference>
<dbReference type="PANTHER" id="PTHR42904">
    <property type="entry name" value="NUDIX HYDROLASE, NUDC SUBFAMILY"/>
    <property type="match status" value="1"/>
</dbReference>
<evidence type="ECO:0000313" key="13">
    <source>
        <dbReference type="Proteomes" id="UP001597413"/>
    </source>
</evidence>
<protein>
    <recommendedName>
        <fullName evidence="4">NAD(+) diphosphatase</fullName>
        <ecNumber evidence="4">3.6.1.22</ecNumber>
    </recommendedName>
</protein>
<dbReference type="Pfam" id="PF09296">
    <property type="entry name" value="NUDIX-like"/>
    <property type="match status" value="1"/>
</dbReference>
<keyword evidence="8" id="KW-0520">NAD</keyword>
<evidence type="ECO:0000256" key="10">
    <source>
        <dbReference type="RuleBase" id="RU003476"/>
    </source>
</evidence>
<evidence type="ECO:0000256" key="9">
    <source>
        <dbReference type="ARBA" id="ARBA00023679"/>
    </source>
</evidence>
<keyword evidence="13" id="KW-1185">Reference proteome</keyword>
<dbReference type="PROSITE" id="PS00893">
    <property type="entry name" value="NUDIX_BOX"/>
    <property type="match status" value="1"/>
</dbReference>
<dbReference type="Pfam" id="PF00293">
    <property type="entry name" value="NUDIX"/>
    <property type="match status" value="1"/>
</dbReference>
<evidence type="ECO:0000256" key="4">
    <source>
        <dbReference type="ARBA" id="ARBA00012381"/>
    </source>
</evidence>
<dbReference type="Gene3D" id="3.90.79.20">
    <property type="match status" value="1"/>
</dbReference>
<dbReference type="InterPro" id="IPR015797">
    <property type="entry name" value="NUDIX_hydrolase-like_dom_sf"/>
</dbReference>
<dbReference type="CDD" id="cd03429">
    <property type="entry name" value="NUDIX_NADH_pyrophosphatase_Nudt13"/>
    <property type="match status" value="1"/>
</dbReference>
<gene>
    <name evidence="12" type="primary">nudC</name>
    <name evidence="12" type="ORF">ACFSM0_05175</name>
</gene>
<organism evidence="12 13">
    <name type="scientific">Rhodobacter lacus</name>
    <dbReference type="NCBI Taxonomy" id="1641972"/>
    <lineage>
        <taxon>Bacteria</taxon>
        <taxon>Pseudomonadati</taxon>
        <taxon>Pseudomonadota</taxon>
        <taxon>Alphaproteobacteria</taxon>
        <taxon>Rhodobacterales</taxon>
        <taxon>Rhodobacter group</taxon>
        <taxon>Rhodobacter</taxon>
    </lineage>
</organism>
<reference evidence="13" key="1">
    <citation type="journal article" date="2019" name="Int. J. Syst. Evol. Microbiol.">
        <title>The Global Catalogue of Microorganisms (GCM) 10K type strain sequencing project: providing services to taxonomists for standard genome sequencing and annotation.</title>
        <authorList>
            <consortium name="The Broad Institute Genomics Platform"/>
            <consortium name="The Broad Institute Genome Sequencing Center for Infectious Disease"/>
            <person name="Wu L."/>
            <person name="Ma J."/>
        </authorList>
    </citation>
    <scope>NUCLEOTIDE SEQUENCE [LARGE SCALE GENOMIC DNA]</scope>
    <source>
        <strain evidence="13">CCUG 55131</strain>
    </source>
</reference>
<dbReference type="Gene3D" id="3.90.79.10">
    <property type="entry name" value="Nucleoside Triphosphate Pyrophosphohydrolase"/>
    <property type="match status" value="1"/>
</dbReference>
<evidence type="ECO:0000256" key="6">
    <source>
        <dbReference type="ARBA" id="ARBA00022801"/>
    </source>
</evidence>
<dbReference type="PROSITE" id="PS51462">
    <property type="entry name" value="NUDIX"/>
    <property type="match status" value="1"/>
</dbReference>
<evidence type="ECO:0000256" key="5">
    <source>
        <dbReference type="ARBA" id="ARBA00022723"/>
    </source>
</evidence>
<dbReference type="InterPro" id="IPR015376">
    <property type="entry name" value="Znr_NADH_PPase"/>
</dbReference>
<keyword evidence="6 10" id="KW-0378">Hydrolase</keyword>
<dbReference type="Proteomes" id="UP001597413">
    <property type="component" value="Unassembled WGS sequence"/>
</dbReference>
<dbReference type="GO" id="GO:0016787">
    <property type="term" value="F:hydrolase activity"/>
    <property type="evidence" value="ECO:0007669"/>
    <property type="project" value="UniProtKB-KW"/>
</dbReference>
<dbReference type="SUPFAM" id="SSF55811">
    <property type="entry name" value="Nudix"/>
    <property type="match status" value="1"/>
</dbReference>
<dbReference type="InterPro" id="IPR020476">
    <property type="entry name" value="Nudix_hydrolase"/>
</dbReference>
<dbReference type="PRINTS" id="PR00502">
    <property type="entry name" value="NUDIXFAMILY"/>
</dbReference>
<keyword evidence="5" id="KW-0479">Metal-binding</keyword>
<comment type="catalytic activity">
    <reaction evidence="9">
        <text>a 5'-end NAD(+)-phospho-ribonucleoside in mRNA + H2O = a 5'-end phospho-adenosine-phospho-ribonucleoside in mRNA + beta-nicotinamide D-ribonucleotide + 2 H(+)</text>
        <dbReference type="Rhea" id="RHEA:60876"/>
        <dbReference type="Rhea" id="RHEA-COMP:15698"/>
        <dbReference type="Rhea" id="RHEA-COMP:15719"/>
        <dbReference type="ChEBI" id="CHEBI:14649"/>
        <dbReference type="ChEBI" id="CHEBI:15377"/>
        <dbReference type="ChEBI" id="CHEBI:15378"/>
        <dbReference type="ChEBI" id="CHEBI:144029"/>
        <dbReference type="ChEBI" id="CHEBI:144051"/>
    </reaction>
    <physiologicalReaction direction="left-to-right" evidence="9">
        <dbReference type="Rhea" id="RHEA:60877"/>
    </physiologicalReaction>
</comment>
<evidence type="ECO:0000259" key="11">
    <source>
        <dbReference type="PROSITE" id="PS51462"/>
    </source>
</evidence>
<proteinExistence type="inferred from homology"/>
<dbReference type="PANTHER" id="PTHR42904:SF6">
    <property type="entry name" value="NAD-CAPPED RNA HYDROLASE NUDT12"/>
    <property type="match status" value="1"/>
</dbReference>